<dbReference type="Pfam" id="PF05045">
    <property type="entry name" value="RgpF"/>
    <property type="match status" value="1"/>
</dbReference>
<name>A0AAE6R4C8_9STRE</name>
<dbReference type="EMBL" id="CP046875">
    <property type="protein sequence ID" value="QGZ27456.1"/>
    <property type="molecule type" value="Genomic_DNA"/>
</dbReference>
<sequence>MKRLLLYVHFNKYNKISEHVYYQLEKMNPLFSKVIFISNSKLSESEVIKLRQKQLIDEFIQRENIGYDFAAWHDGMAFEGFENLKTYDSVTAMNDTCFGPLWDMAPLYDKYESDKEIDFWGMTNHRAIDAGHIYIDEHLQSYFMSFKKSLVDSKVFQDFWQSVEAYTDVQNVIDNYETKYTKHFVNAGFKYSSVLNTVPIADDFFHSNFTIHYPHVLLDNHVPFIKIKTFDLTQHLAPYLLKEIEKVSDYPTKLILDHMSDVSLPTPAYLLDRKVLRKSEKGYSNTKKVAVHLHTYYVDLLEEFLLQFENFHFDYDLFLTTDTEAKKAEIEKILDRTGKRAQIFLTGNRGRDIVPMLKLKKELSKYDYIGHFHTKKSPEYPYWVGDSWRNELYQMLIQQADNILANLENNNNLGLVIADIPTFFRYTKIVDPWNENRFADGMNQLWERMNLGRQIDFDKLSTFIMSYGTFIWFKYDTLQPLFDLELTDDEIPSEPIPQHTILHSIERILVYLAWANNYDYAISKNNIYITPFVDGAVFNIRPNTMPNTYVNFDNIGGIKGALKYIYRGPGSAIKYIIKRMVLKVKS</sequence>
<dbReference type="RefSeq" id="WP_158914113.1">
    <property type="nucleotide sequence ID" value="NZ_CP046875.1"/>
</dbReference>
<accession>A0AAE6R4C8</accession>
<evidence type="ECO:0000313" key="1">
    <source>
        <dbReference type="EMBL" id="QGZ27456.1"/>
    </source>
</evidence>
<dbReference type="InterPro" id="IPR007739">
    <property type="entry name" value="RgpF"/>
</dbReference>
<organism evidence="1 2">
    <name type="scientific">Streptococcus ruminicola</name>
    <dbReference type="NCBI Taxonomy" id="2686210"/>
    <lineage>
        <taxon>Bacteria</taxon>
        <taxon>Bacillati</taxon>
        <taxon>Bacillota</taxon>
        <taxon>Bacilli</taxon>
        <taxon>Lactobacillales</taxon>
        <taxon>Streptococcaceae</taxon>
        <taxon>Streptococcus</taxon>
    </lineage>
</organism>
<dbReference type="AlphaFoldDB" id="A0AAE6R4C8"/>
<evidence type="ECO:0000313" key="2">
    <source>
        <dbReference type="Proteomes" id="UP000433223"/>
    </source>
</evidence>
<gene>
    <name evidence="1" type="ORF">GP482_04585</name>
</gene>
<proteinExistence type="predicted"/>
<protein>
    <submittedName>
        <fullName evidence="1">Alpha-L-Rha alpha-1,3-L-rhamnosyltransferase</fullName>
    </submittedName>
</protein>
<dbReference type="Proteomes" id="UP000433223">
    <property type="component" value="Chromosome"/>
</dbReference>
<keyword evidence="2" id="KW-1185">Reference proteome</keyword>
<reference evidence="1 2" key="1">
    <citation type="submission" date="2019-12" db="EMBL/GenBank/DDBJ databases">
        <title>Complete genome sequence of Streptococcus lutetiensis CNU 77-61 isolated from Capra aegagrus hircus.</title>
        <authorList>
            <person name="Park S.Y."/>
            <person name="Kim J.H."/>
            <person name="Seo S.W."/>
        </authorList>
    </citation>
    <scope>NUCLEOTIDE SEQUENCE [LARGE SCALE GENOMIC DNA]</scope>
    <source>
        <strain evidence="1 2">CNU_77-61</strain>
    </source>
</reference>